<name>A0A5J5JVR4_9ACTN</name>
<dbReference type="InterPro" id="IPR011042">
    <property type="entry name" value="6-blade_b-propeller_TolB-like"/>
</dbReference>
<evidence type="ECO:0008006" key="4">
    <source>
        <dbReference type="Google" id="ProtNLM"/>
    </source>
</evidence>
<dbReference type="RefSeq" id="WP_150939606.1">
    <property type="nucleotide sequence ID" value="NZ_VYTZ01000019.1"/>
</dbReference>
<dbReference type="AlphaFoldDB" id="A0A5J5JVR4"/>
<evidence type="ECO:0000313" key="2">
    <source>
        <dbReference type="EMBL" id="KAA9373887.1"/>
    </source>
</evidence>
<feature type="transmembrane region" description="Helical" evidence="1">
    <location>
        <begin position="46"/>
        <end position="66"/>
    </location>
</feature>
<organism evidence="2 3">
    <name type="scientific">Microbispora cellulosiformans</name>
    <dbReference type="NCBI Taxonomy" id="2614688"/>
    <lineage>
        <taxon>Bacteria</taxon>
        <taxon>Bacillati</taxon>
        <taxon>Actinomycetota</taxon>
        <taxon>Actinomycetes</taxon>
        <taxon>Streptosporangiales</taxon>
        <taxon>Streptosporangiaceae</taxon>
        <taxon>Microbispora</taxon>
    </lineage>
</organism>
<keyword evidence="1" id="KW-0472">Membrane</keyword>
<dbReference type="EMBL" id="VYTZ01000019">
    <property type="protein sequence ID" value="KAA9373887.1"/>
    <property type="molecule type" value="Genomic_DNA"/>
</dbReference>
<proteinExistence type="predicted"/>
<evidence type="ECO:0000256" key="1">
    <source>
        <dbReference type="SAM" id="Phobius"/>
    </source>
</evidence>
<evidence type="ECO:0000313" key="3">
    <source>
        <dbReference type="Proteomes" id="UP000327011"/>
    </source>
</evidence>
<reference evidence="2 3" key="1">
    <citation type="submission" date="2019-09" db="EMBL/GenBank/DDBJ databases">
        <title>Screening of Novel Bioactive Compounds from Soil-Associated.</title>
        <authorList>
            <person name="Gong X."/>
        </authorList>
    </citation>
    <scope>NUCLEOTIDE SEQUENCE [LARGE SCALE GENOMIC DNA]</scope>
    <source>
        <strain evidence="2 3">Gxj-6</strain>
    </source>
</reference>
<sequence>MTSRTEIRLRDAFTAGAELVGAETLRPAGQAVRPKDSRRLRGSLRVAPLLAALAVVVVSVGVTAALRGSVPVRPAMEDSSGPRFLLAAGNDGLTVHDARSGEITDRVVMPRSPKGITREPGGYLLAGTGEGTTFYVAQSVQARQATVSTTWFYRIRINERGKVAELARDVIPPVTGTPASSLAVTDDGTRLAYSVDGTVCGKDETLRFCPGARLTVVDLPAGTTRTWTTNAAGNLWSLSWAADRRTLGFVVMSQARVLDTTAAGETLGAGRTVVQGMDVPAGAAISPDGHRMLVGRRYVSDGRRPHRYTIEEYSVADGRKIRTLFSAEHPGESIPWWNLIRYDATGRHLLIMGNLYPLSRLDDGHVTVLVRPEPLDSGFPDALPQEMSAAW</sequence>
<dbReference type="Proteomes" id="UP000327011">
    <property type="component" value="Unassembled WGS sequence"/>
</dbReference>
<keyword evidence="1" id="KW-0812">Transmembrane</keyword>
<dbReference type="SUPFAM" id="SSF50969">
    <property type="entry name" value="YVTN repeat-like/Quinoprotein amine dehydrogenase"/>
    <property type="match status" value="1"/>
</dbReference>
<accession>A0A5J5JVR4</accession>
<dbReference type="Gene3D" id="2.120.10.30">
    <property type="entry name" value="TolB, C-terminal domain"/>
    <property type="match status" value="1"/>
</dbReference>
<comment type="caution">
    <text evidence="2">The sequence shown here is derived from an EMBL/GenBank/DDBJ whole genome shotgun (WGS) entry which is preliminary data.</text>
</comment>
<protein>
    <recommendedName>
        <fullName evidence="4">WD40 repeat domain-containing protein</fullName>
    </recommendedName>
</protein>
<keyword evidence="1" id="KW-1133">Transmembrane helix</keyword>
<dbReference type="InterPro" id="IPR011044">
    <property type="entry name" value="Quino_amine_DH_bsu"/>
</dbReference>
<keyword evidence="3" id="KW-1185">Reference proteome</keyword>
<gene>
    <name evidence="2" type="ORF">F5972_33505</name>
</gene>